<sequence length="67" mass="7988">MWWAGKLEEIGFETPFSCIDLRTFQLQIQAVGRKGERFSVPNFCAIRFLSIRKKRDRYFSQILNSEK</sequence>
<gene>
    <name evidence="1" type="ORF">V6N11_049708</name>
</gene>
<evidence type="ECO:0000313" key="2">
    <source>
        <dbReference type="Proteomes" id="UP001396334"/>
    </source>
</evidence>
<reference evidence="1 2" key="1">
    <citation type="journal article" date="2024" name="G3 (Bethesda)">
        <title>Genome assembly of Hibiscus sabdariffa L. provides insights into metabolisms of medicinal natural products.</title>
        <authorList>
            <person name="Kim T."/>
        </authorList>
    </citation>
    <scope>NUCLEOTIDE SEQUENCE [LARGE SCALE GENOMIC DNA]</scope>
    <source>
        <strain evidence="1">TK-2024</strain>
        <tissue evidence="1">Old leaves</tissue>
    </source>
</reference>
<accession>A0ABR2A827</accession>
<protein>
    <submittedName>
        <fullName evidence="1">Uncharacterized protein</fullName>
    </submittedName>
</protein>
<keyword evidence="2" id="KW-1185">Reference proteome</keyword>
<name>A0ABR2A827_9ROSI</name>
<comment type="caution">
    <text evidence="1">The sequence shown here is derived from an EMBL/GenBank/DDBJ whole genome shotgun (WGS) entry which is preliminary data.</text>
</comment>
<dbReference type="EMBL" id="JBBPBN010000324">
    <property type="protein sequence ID" value="KAK8489160.1"/>
    <property type="molecule type" value="Genomic_DNA"/>
</dbReference>
<proteinExistence type="predicted"/>
<dbReference type="Proteomes" id="UP001396334">
    <property type="component" value="Unassembled WGS sequence"/>
</dbReference>
<evidence type="ECO:0000313" key="1">
    <source>
        <dbReference type="EMBL" id="KAK8489160.1"/>
    </source>
</evidence>
<organism evidence="1 2">
    <name type="scientific">Hibiscus sabdariffa</name>
    <name type="common">roselle</name>
    <dbReference type="NCBI Taxonomy" id="183260"/>
    <lineage>
        <taxon>Eukaryota</taxon>
        <taxon>Viridiplantae</taxon>
        <taxon>Streptophyta</taxon>
        <taxon>Embryophyta</taxon>
        <taxon>Tracheophyta</taxon>
        <taxon>Spermatophyta</taxon>
        <taxon>Magnoliopsida</taxon>
        <taxon>eudicotyledons</taxon>
        <taxon>Gunneridae</taxon>
        <taxon>Pentapetalae</taxon>
        <taxon>rosids</taxon>
        <taxon>malvids</taxon>
        <taxon>Malvales</taxon>
        <taxon>Malvaceae</taxon>
        <taxon>Malvoideae</taxon>
        <taxon>Hibiscus</taxon>
    </lineage>
</organism>